<sequence>MWEACGSAPRAQPVTRAVHLGQDGRAVTTALSVGGCQTGQLTGSESGTTITVRLSIRTREKPGAVCTADIRLEPVSLTLRSPLGNRKAIDAATGRTLRVGV</sequence>
<accession>A0ABQ3EVC8</accession>
<dbReference type="EMBL" id="BMVP01000003">
    <property type="protein sequence ID" value="GHB53174.1"/>
    <property type="molecule type" value="Genomic_DNA"/>
</dbReference>
<evidence type="ECO:0000313" key="1">
    <source>
        <dbReference type="EMBL" id="GHB53174.1"/>
    </source>
</evidence>
<dbReference type="Proteomes" id="UP000642673">
    <property type="component" value="Unassembled WGS sequence"/>
</dbReference>
<evidence type="ECO:0000313" key="2">
    <source>
        <dbReference type="Proteomes" id="UP000642673"/>
    </source>
</evidence>
<gene>
    <name evidence="1" type="ORF">GCM10010347_23960</name>
</gene>
<organism evidence="1 2">
    <name type="scientific">Streptomyces cirratus</name>
    <dbReference type="NCBI Taxonomy" id="68187"/>
    <lineage>
        <taxon>Bacteria</taxon>
        <taxon>Bacillati</taxon>
        <taxon>Actinomycetota</taxon>
        <taxon>Actinomycetes</taxon>
        <taxon>Kitasatosporales</taxon>
        <taxon>Streptomycetaceae</taxon>
        <taxon>Streptomyces</taxon>
    </lineage>
</organism>
<protein>
    <submittedName>
        <fullName evidence="1">Uncharacterized protein</fullName>
    </submittedName>
</protein>
<proteinExistence type="predicted"/>
<keyword evidence="2" id="KW-1185">Reference proteome</keyword>
<name>A0ABQ3EVC8_9ACTN</name>
<reference evidence="2" key="1">
    <citation type="journal article" date="2019" name="Int. J. Syst. Evol. Microbiol.">
        <title>The Global Catalogue of Microorganisms (GCM) 10K type strain sequencing project: providing services to taxonomists for standard genome sequencing and annotation.</title>
        <authorList>
            <consortium name="The Broad Institute Genomics Platform"/>
            <consortium name="The Broad Institute Genome Sequencing Center for Infectious Disease"/>
            <person name="Wu L."/>
            <person name="Ma J."/>
        </authorList>
    </citation>
    <scope>NUCLEOTIDE SEQUENCE [LARGE SCALE GENOMIC DNA]</scope>
    <source>
        <strain evidence="2">JCM 4738</strain>
    </source>
</reference>
<comment type="caution">
    <text evidence="1">The sequence shown here is derived from an EMBL/GenBank/DDBJ whole genome shotgun (WGS) entry which is preliminary data.</text>
</comment>